<dbReference type="PANTHER" id="PTHR30337:SF7">
    <property type="entry name" value="PHOSPHOESTERASE"/>
    <property type="match status" value="1"/>
</dbReference>
<sequence>MARILHMADMHFDSAFTSNLSINKSKLRRSEQREVFSRIIEMVKTEQIDVMLISGDLFDSENVSEETINFMVRKFDEISEIPVLIAAGNHDPFNMNSVYERISLGDNVHIFSIEGGFYDFENLNLRVSGVSFGSEDGSNIKTPKTLHPEFSNILVMHGNVVSGTAESGIRYNPVTKQEIENSGFDYIAFGHVHSFSGINVEGRTYWAYPGIPEPRGFDESGESGVVIGNVLKAGSEFNLRKVLKRNYHTLEIEITADISDNEQIIELIDSKIKEYGNQNIFRIILIGKLRSDFFIDIDLLKSRTEKLGFFVEIKDETEMEYDLSVDIQDNSLRAEYIRLMQKKLDECVHGTREYRIIENAVKYGLDAIEGRLKP</sequence>
<accession>A0A2K9P486</accession>
<dbReference type="GO" id="GO:0016787">
    <property type="term" value="F:hydrolase activity"/>
    <property type="evidence" value="ECO:0007669"/>
    <property type="project" value="UniProtKB-KW"/>
</dbReference>
<dbReference type="SUPFAM" id="SSF56300">
    <property type="entry name" value="Metallo-dependent phosphatases"/>
    <property type="match status" value="1"/>
</dbReference>
<dbReference type="InterPro" id="IPR029052">
    <property type="entry name" value="Metallo-depent_PP-like"/>
</dbReference>
<reference evidence="3 4" key="1">
    <citation type="submission" date="2017-04" db="EMBL/GenBank/DDBJ databases">
        <title>Monoglobus pectinilyticus 14 draft genome.</title>
        <authorList>
            <person name="Kim C."/>
            <person name="Rosendale D.I."/>
            <person name="Kelly W.J."/>
            <person name="Tannock G.W."/>
            <person name="Patchett M.L."/>
            <person name="Jordens J.Z."/>
        </authorList>
    </citation>
    <scope>NUCLEOTIDE SEQUENCE [LARGE SCALE GENOMIC DNA]</scope>
    <source>
        <strain evidence="3 4">14</strain>
    </source>
</reference>
<evidence type="ECO:0000313" key="3">
    <source>
        <dbReference type="EMBL" id="AUO20077.1"/>
    </source>
</evidence>
<evidence type="ECO:0000256" key="1">
    <source>
        <dbReference type="ARBA" id="ARBA00022801"/>
    </source>
</evidence>
<evidence type="ECO:0000259" key="2">
    <source>
        <dbReference type="Pfam" id="PF00149"/>
    </source>
</evidence>
<dbReference type="GeneID" id="98063309"/>
<keyword evidence="4" id="KW-1185">Reference proteome</keyword>
<dbReference type="AlphaFoldDB" id="A0A2K9P486"/>
<evidence type="ECO:0000313" key="4">
    <source>
        <dbReference type="Proteomes" id="UP000235589"/>
    </source>
</evidence>
<organism evidence="3 4">
    <name type="scientific">Monoglobus pectinilyticus</name>
    <dbReference type="NCBI Taxonomy" id="1981510"/>
    <lineage>
        <taxon>Bacteria</taxon>
        <taxon>Bacillati</taxon>
        <taxon>Bacillota</taxon>
        <taxon>Clostridia</taxon>
        <taxon>Monoglobales</taxon>
        <taxon>Monoglobaceae</taxon>
        <taxon>Monoglobus</taxon>
    </lineage>
</organism>
<dbReference type="KEGG" id="mpec:B9O19_01930"/>
<dbReference type="Gene3D" id="3.60.21.10">
    <property type="match status" value="1"/>
</dbReference>
<gene>
    <name evidence="3" type="ORF">B9O19_01930</name>
</gene>
<dbReference type="Proteomes" id="UP000235589">
    <property type="component" value="Chromosome"/>
</dbReference>
<feature type="domain" description="Calcineurin-like phosphoesterase" evidence="2">
    <location>
        <begin position="3"/>
        <end position="194"/>
    </location>
</feature>
<dbReference type="EMBL" id="CP020991">
    <property type="protein sequence ID" value="AUO20077.1"/>
    <property type="molecule type" value="Genomic_DNA"/>
</dbReference>
<dbReference type="CDD" id="cd00840">
    <property type="entry name" value="MPP_Mre11_N"/>
    <property type="match status" value="1"/>
</dbReference>
<dbReference type="InterPro" id="IPR041796">
    <property type="entry name" value="Mre11_N"/>
</dbReference>
<protein>
    <submittedName>
        <fullName evidence="3">Metallophosphoesterase</fullName>
    </submittedName>
</protein>
<keyword evidence="1" id="KW-0378">Hydrolase</keyword>
<dbReference type="InterPro" id="IPR050535">
    <property type="entry name" value="DNA_Repair-Maintenance_Comp"/>
</dbReference>
<dbReference type="PANTHER" id="PTHR30337">
    <property type="entry name" value="COMPONENT OF ATP-DEPENDENT DSDNA EXONUCLEASE"/>
    <property type="match status" value="1"/>
</dbReference>
<dbReference type="InterPro" id="IPR004843">
    <property type="entry name" value="Calcineurin-like_PHP"/>
</dbReference>
<dbReference type="RefSeq" id="WP_102366222.1">
    <property type="nucleotide sequence ID" value="NZ_CP020991.1"/>
</dbReference>
<dbReference type="OrthoDB" id="9773856at2"/>
<dbReference type="Pfam" id="PF00149">
    <property type="entry name" value="Metallophos"/>
    <property type="match status" value="1"/>
</dbReference>
<proteinExistence type="predicted"/>
<name>A0A2K9P486_9FIRM</name>